<reference evidence="2" key="1">
    <citation type="journal article" date="2019" name="Nat. Commun.">
        <title>The genome of broomcorn millet.</title>
        <authorList>
            <person name="Zou C."/>
            <person name="Miki D."/>
            <person name="Li D."/>
            <person name="Tang Q."/>
            <person name="Xiao L."/>
            <person name="Rajput S."/>
            <person name="Deng P."/>
            <person name="Jia W."/>
            <person name="Huang R."/>
            <person name="Zhang M."/>
            <person name="Sun Y."/>
            <person name="Hu J."/>
            <person name="Fu X."/>
            <person name="Schnable P.S."/>
            <person name="Li F."/>
            <person name="Zhang H."/>
            <person name="Feng B."/>
            <person name="Zhu X."/>
            <person name="Liu R."/>
            <person name="Schnable J.C."/>
            <person name="Zhu J.-K."/>
            <person name="Zhang H."/>
        </authorList>
    </citation>
    <scope>NUCLEOTIDE SEQUENCE [LARGE SCALE GENOMIC DNA]</scope>
</reference>
<keyword evidence="2" id="KW-1185">Reference proteome</keyword>
<protein>
    <submittedName>
        <fullName evidence="1">Uncharacterized protein</fullName>
    </submittedName>
</protein>
<dbReference type="AlphaFoldDB" id="A0A3L6Q479"/>
<dbReference type="EMBL" id="PQIB02000014">
    <property type="protein sequence ID" value="RLM70313.1"/>
    <property type="molecule type" value="Genomic_DNA"/>
</dbReference>
<evidence type="ECO:0000313" key="2">
    <source>
        <dbReference type="Proteomes" id="UP000275267"/>
    </source>
</evidence>
<accession>A0A3L6Q479</accession>
<gene>
    <name evidence="1" type="ORF">C2845_PM17G12040</name>
</gene>
<name>A0A3L6Q479_PANMI</name>
<proteinExistence type="predicted"/>
<organism evidence="1 2">
    <name type="scientific">Panicum miliaceum</name>
    <name type="common">Proso millet</name>
    <name type="synonym">Broomcorn millet</name>
    <dbReference type="NCBI Taxonomy" id="4540"/>
    <lineage>
        <taxon>Eukaryota</taxon>
        <taxon>Viridiplantae</taxon>
        <taxon>Streptophyta</taxon>
        <taxon>Embryophyta</taxon>
        <taxon>Tracheophyta</taxon>
        <taxon>Spermatophyta</taxon>
        <taxon>Magnoliopsida</taxon>
        <taxon>Liliopsida</taxon>
        <taxon>Poales</taxon>
        <taxon>Poaceae</taxon>
        <taxon>PACMAD clade</taxon>
        <taxon>Panicoideae</taxon>
        <taxon>Panicodae</taxon>
        <taxon>Paniceae</taxon>
        <taxon>Panicinae</taxon>
        <taxon>Panicum</taxon>
        <taxon>Panicum sect. Panicum</taxon>
    </lineage>
</organism>
<evidence type="ECO:0000313" key="1">
    <source>
        <dbReference type="EMBL" id="RLM70313.1"/>
    </source>
</evidence>
<comment type="caution">
    <text evidence="1">The sequence shown here is derived from an EMBL/GenBank/DDBJ whole genome shotgun (WGS) entry which is preliminary data.</text>
</comment>
<dbReference type="Proteomes" id="UP000275267">
    <property type="component" value="Unassembled WGS sequence"/>
</dbReference>
<sequence>MPYRYNVWGPQDCINAYIVRKNLNATNAKIVGLREQRRKKNATYRAVIEALAGVAMSVEPPVITFSGGGRSMAFR</sequence>